<feature type="domain" description="Glycosyltransferase 2-like" evidence="1">
    <location>
        <begin position="725"/>
        <end position="861"/>
    </location>
</feature>
<evidence type="ECO:0000313" key="2">
    <source>
        <dbReference type="EMBL" id="VYU09492.1"/>
    </source>
</evidence>
<dbReference type="InterPro" id="IPR050834">
    <property type="entry name" value="Glycosyltransf_2"/>
</dbReference>
<dbReference type="Pfam" id="PF00535">
    <property type="entry name" value="Glycos_transf_2"/>
    <property type="match status" value="1"/>
</dbReference>
<dbReference type="RefSeq" id="WP_412441599.1">
    <property type="nucleotide sequence ID" value="NZ_CACRUT010000013.1"/>
</dbReference>
<organism evidence="2">
    <name type="scientific">Paraprevotella clara</name>
    <dbReference type="NCBI Taxonomy" id="454154"/>
    <lineage>
        <taxon>Bacteria</taxon>
        <taxon>Pseudomonadati</taxon>
        <taxon>Bacteroidota</taxon>
        <taxon>Bacteroidia</taxon>
        <taxon>Bacteroidales</taxon>
        <taxon>Prevotellaceae</taxon>
        <taxon>Paraprevotella</taxon>
    </lineage>
</organism>
<dbReference type="SUPFAM" id="SSF53448">
    <property type="entry name" value="Nucleotide-diphospho-sugar transferases"/>
    <property type="match status" value="2"/>
</dbReference>
<name>A0A6N3C0E4_9BACT</name>
<evidence type="ECO:0000259" key="1">
    <source>
        <dbReference type="Pfam" id="PF00535"/>
    </source>
</evidence>
<dbReference type="Pfam" id="PF05212">
    <property type="entry name" value="DUF707"/>
    <property type="match status" value="1"/>
</dbReference>
<dbReference type="InterPro" id="IPR001173">
    <property type="entry name" value="Glyco_trans_2-like"/>
</dbReference>
<proteinExistence type="predicted"/>
<dbReference type="PANTHER" id="PTHR43685">
    <property type="entry name" value="GLYCOSYLTRANSFERASE"/>
    <property type="match status" value="1"/>
</dbReference>
<dbReference type="CDD" id="cd00761">
    <property type="entry name" value="Glyco_tranf_GTA_type"/>
    <property type="match status" value="1"/>
</dbReference>
<reference evidence="2" key="1">
    <citation type="submission" date="2019-11" db="EMBL/GenBank/DDBJ databases">
        <authorList>
            <person name="Feng L."/>
        </authorList>
    </citation>
    <scope>NUCLEOTIDE SEQUENCE</scope>
    <source>
        <strain evidence="2">PclaraLFYP37</strain>
    </source>
</reference>
<dbReference type="SUPFAM" id="SSF158745">
    <property type="entry name" value="LanC-like"/>
    <property type="match status" value="1"/>
</dbReference>
<dbReference type="EC" id="2.4.-.-" evidence="2"/>
<protein>
    <submittedName>
        <fullName evidence="2">Glycosyltransferase EpsH</fullName>
        <ecNumber evidence="2">2.4.-.-</ecNumber>
    </submittedName>
</protein>
<keyword evidence="2" id="KW-0328">Glycosyltransferase</keyword>
<dbReference type="InterPro" id="IPR007877">
    <property type="entry name" value="DUF707"/>
</dbReference>
<dbReference type="Gene3D" id="1.50.10.20">
    <property type="match status" value="1"/>
</dbReference>
<sequence>MKQVILFLSGKSDFCTIKKFDKLSIMNRDDANDTIFLYHQKEQEVPDTIKSVPHYTFTSDILHNMGYTPIGQQLLPGSNHFPLLKFYLSHPNYDYYWLIEDDVYFNGNWDSFFNLFTTHSFDLISAYLKIYQEEPEWPWWKTLHTGNECLDNNNKIHSFNPVYRLSVRALSYIHEALSNGWSGHHEVLIPTLLSLRGCSIADMGGDGYYVIKGFRNKLYDKNTFSHLPLKPQEKRADMLYHPIKEKYMSTAYKLKKYCIISSVGSNSLHKEWSKGKESALFDLHLIVYDQSFNNFYDDADFISYSKGYKLKLVFDYLQHHPEYLEHYEYFFIPDDDIQTDAFQIARLFELMKEYHLEIAQPSLSESYFSHPHTLRDKYCLLRYTNFVEMMLPCFSRQALKKVLHTFNANESGWGTEYHWAKLIGSNHRDMAIIDQIHMVHTRPIQSFNPKNAQEASEYIKKYNLDTHIYEWGYIPNSHDHTVNIINRDQYKQIIRMSETSASNIMKLIRSNKINRLGLDGITGCALFLAAYSRISEKKLFADMSLTLIEKVGKKASLFRNDMNFVSGLPGFCWCVEWLAQNGFIYNDTNDILIEACAFINKKIKTDLKVLPAGQLLGLVWYYSIRLSNSENTQHTIYKEECEILDNTVKILKNKGVNDCPKISTNGISLLFKFFILYLDMAISSSESLYPKILQTAWNSLFLTSRILFPEIENINKGKYPFTGFSVIMPIYNQGHFVKRAILSLKKQTLKNWELIIVNDGSTDCSHDVIQTELEDKRITYITYSQNKGLGYALNKGLEKARFSHIAYLPADDFYYPCHLENFKNIFEYESNTILTFSGMKYNDTDSFFRRSDTKTLGCRKGYSLQLVQTAHRKTKNKWMERDEMVTEDLFIMFWNKLVGQGLFVPTCQITANWTNHPYQRHKICNENFGGNIYKYKWYYHVKAPICIRMSENKIINEHELYKTIPHIYTEKVQLKILIIGSLAYNPERICSLEIHGCKLYGYWKPEPLYAYESVGPFPFGNIEDIPNDEFWIERVKDIRPDIIYTVFSATSIRFVYDSITALQHAGIQIPFVWHLKEGPQICIRYGEWAHLMELYCHSAANIFTNEMTKLWFEQFQANDKPYMILDLELPKQEYFTNNFSRKLSSQDNAIHTVVIGRMIGLTTNELKHLAQNNIHIHLYSESYHKQKNEMTQYCLEIAPRHFHVHAHCPANHWVEEFSQYDAGWLHNFISDNEDDLLRLSWDDINYPCRIGVFAAAGIPMIQRNNPFCKVASQNLLQEQNIGILYNNIEKLSIYLHDTKKMALLAQNIMKQRMNFTFDSHVPELIRLFKNLIRTNEK</sequence>
<dbReference type="Gene3D" id="3.90.550.10">
    <property type="entry name" value="Spore Coat Polysaccharide Biosynthesis Protein SpsA, Chain A"/>
    <property type="match status" value="1"/>
</dbReference>
<accession>A0A6N3C0E4</accession>
<dbReference type="EMBL" id="CACRUT010000013">
    <property type="protein sequence ID" value="VYU09492.1"/>
    <property type="molecule type" value="Genomic_DNA"/>
</dbReference>
<keyword evidence="2" id="KW-0808">Transferase</keyword>
<dbReference type="Gene3D" id="3.40.50.2000">
    <property type="entry name" value="Glycogen Phosphorylase B"/>
    <property type="match status" value="1"/>
</dbReference>
<gene>
    <name evidence="2" type="primary">epsH_3</name>
    <name evidence="2" type="ORF">PCLFYP37_01902</name>
</gene>
<dbReference type="InterPro" id="IPR029044">
    <property type="entry name" value="Nucleotide-diphossugar_trans"/>
</dbReference>
<dbReference type="GO" id="GO:0016757">
    <property type="term" value="F:glycosyltransferase activity"/>
    <property type="evidence" value="ECO:0007669"/>
    <property type="project" value="UniProtKB-KW"/>
</dbReference>
<dbReference type="PANTHER" id="PTHR43685:SF2">
    <property type="entry name" value="GLYCOSYLTRANSFERASE 2-LIKE DOMAIN-CONTAINING PROTEIN"/>
    <property type="match status" value="1"/>
</dbReference>